<organism evidence="1 2">
    <name type="scientific">Ambrosiozyma monospora</name>
    <name type="common">Yeast</name>
    <name type="synonym">Endomycopsis monosporus</name>
    <dbReference type="NCBI Taxonomy" id="43982"/>
    <lineage>
        <taxon>Eukaryota</taxon>
        <taxon>Fungi</taxon>
        <taxon>Dikarya</taxon>
        <taxon>Ascomycota</taxon>
        <taxon>Saccharomycotina</taxon>
        <taxon>Pichiomycetes</taxon>
        <taxon>Pichiales</taxon>
        <taxon>Pichiaceae</taxon>
        <taxon>Ambrosiozyma</taxon>
    </lineage>
</organism>
<protein>
    <submittedName>
        <fullName evidence="1">Unnamed protein product</fullName>
    </submittedName>
</protein>
<evidence type="ECO:0000313" key="2">
    <source>
        <dbReference type="Proteomes" id="UP001165064"/>
    </source>
</evidence>
<accession>A0ACB5TAW7</accession>
<dbReference type="Proteomes" id="UP001165064">
    <property type="component" value="Unassembled WGS sequence"/>
</dbReference>
<comment type="caution">
    <text evidence="1">The sequence shown here is derived from an EMBL/GenBank/DDBJ whole genome shotgun (WGS) entry which is preliminary data.</text>
</comment>
<keyword evidence="2" id="KW-1185">Reference proteome</keyword>
<dbReference type="EMBL" id="BSXS01005904">
    <property type="protein sequence ID" value="GME84882.1"/>
    <property type="molecule type" value="Genomic_DNA"/>
</dbReference>
<reference evidence="1" key="1">
    <citation type="submission" date="2023-04" db="EMBL/GenBank/DDBJ databases">
        <title>Ambrosiozyma monospora NBRC 10751.</title>
        <authorList>
            <person name="Ichikawa N."/>
            <person name="Sato H."/>
            <person name="Tonouchi N."/>
        </authorList>
    </citation>
    <scope>NUCLEOTIDE SEQUENCE</scope>
    <source>
        <strain evidence="1">NBRC 10751</strain>
    </source>
</reference>
<evidence type="ECO:0000313" key="1">
    <source>
        <dbReference type="EMBL" id="GME84882.1"/>
    </source>
</evidence>
<sequence length="91" mass="10245">MTCLTHISDGPEESDKSDTIFYDPNEEFDVDEYLSKAKSSSSKRVGIINYWKNKLGRKKKISCGGGAHTSVGNKKKKNCPWNSRNGNMERT</sequence>
<proteinExistence type="predicted"/>
<name>A0ACB5TAW7_AMBMO</name>
<gene>
    <name evidence="1" type="ORF">Amon02_000717400</name>
</gene>